<evidence type="ECO:0000256" key="10">
    <source>
        <dbReference type="ARBA" id="ARBA00033102"/>
    </source>
</evidence>
<dbReference type="PIRSF" id="PIRSF006250">
    <property type="entry name" value="NadC_ModD"/>
    <property type="match status" value="1"/>
</dbReference>
<dbReference type="Gene3D" id="3.90.1170.20">
    <property type="entry name" value="Quinolinate phosphoribosyl transferase, N-terminal domain"/>
    <property type="match status" value="1"/>
</dbReference>
<dbReference type="InterPro" id="IPR013785">
    <property type="entry name" value="Aldolase_TIM"/>
</dbReference>
<proteinExistence type="inferred from homology"/>
<comment type="catalytic activity">
    <reaction evidence="11 12">
        <text>nicotinate beta-D-ribonucleotide + CO2 + diphosphate = quinolinate + 5-phospho-alpha-D-ribose 1-diphosphate + 2 H(+)</text>
        <dbReference type="Rhea" id="RHEA:12733"/>
        <dbReference type="ChEBI" id="CHEBI:15378"/>
        <dbReference type="ChEBI" id="CHEBI:16526"/>
        <dbReference type="ChEBI" id="CHEBI:29959"/>
        <dbReference type="ChEBI" id="CHEBI:33019"/>
        <dbReference type="ChEBI" id="CHEBI:57502"/>
        <dbReference type="ChEBI" id="CHEBI:58017"/>
        <dbReference type="EC" id="2.4.2.19"/>
    </reaction>
</comment>
<keyword evidence="9 12" id="KW-0808">Transferase</keyword>
<evidence type="ECO:0000313" key="16">
    <source>
        <dbReference type="Proteomes" id="UP001211065"/>
    </source>
</evidence>
<dbReference type="InterPro" id="IPR027277">
    <property type="entry name" value="NadC/ModD"/>
</dbReference>
<dbReference type="SUPFAM" id="SSF54675">
    <property type="entry name" value="Nicotinate/Quinolinate PRTase N-terminal domain-like"/>
    <property type="match status" value="1"/>
</dbReference>
<evidence type="ECO:0000259" key="14">
    <source>
        <dbReference type="Pfam" id="PF02749"/>
    </source>
</evidence>
<dbReference type="GO" id="GO:0034213">
    <property type="term" value="P:quinolinate catabolic process"/>
    <property type="evidence" value="ECO:0007669"/>
    <property type="project" value="TreeGrafter"/>
</dbReference>
<comment type="function">
    <text evidence="1 12">Involved in the catabolism of quinolinic acid (QA).</text>
</comment>
<dbReference type="InterPro" id="IPR002638">
    <property type="entry name" value="Quinolinate_PRibosylTrfase_C"/>
</dbReference>
<evidence type="ECO:0000256" key="11">
    <source>
        <dbReference type="ARBA" id="ARBA00047445"/>
    </source>
</evidence>
<dbReference type="NCBIfam" id="TIGR00078">
    <property type="entry name" value="nadC"/>
    <property type="match status" value="1"/>
</dbReference>
<organism evidence="15 16">
    <name type="scientific">Clydaea vesicula</name>
    <dbReference type="NCBI Taxonomy" id="447962"/>
    <lineage>
        <taxon>Eukaryota</taxon>
        <taxon>Fungi</taxon>
        <taxon>Fungi incertae sedis</taxon>
        <taxon>Chytridiomycota</taxon>
        <taxon>Chytridiomycota incertae sedis</taxon>
        <taxon>Chytridiomycetes</taxon>
        <taxon>Lobulomycetales</taxon>
        <taxon>Lobulomycetaceae</taxon>
        <taxon>Clydaea</taxon>
    </lineage>
</organism>
<evidence type="ECO:0000256" key="5">
    <source>
        <dbReference type="ARBA" id="ARBA00011944"/>
    </source>
</evidence>
<dbReference type="GO" id="GO:0005737">
    <property type="term" value="C:cytoplasm"/>
    <property type="evidence" value="ECO:0007669"/>
    <property type="project" value="TreeGrafter"/>
</dbReference>
<gene>
    <name evidence="15" type="ORF">HK099_001833</name>
</gene>
<evidence type="ECO:0000256" key="1">
    <source>
        <dbReference type="ARBA" id="ARBA00003237"/>
    </source>
</evidence>
<evidence type="ECO:0000256" key="7">
    <source>
        <dbReference type="ARBA" id="ARBA00022642"/>
    </source>
</evidence>
<dbReference type="Pfam" id="PF02749">
    <property type="entry name" value="QRPTase_N"/>
    <property type="match status" value="1"/>
</dbReference>
<dbReference type="InterPro" id="IPR022412">
    <property type="entry name" value="Quinolinate_PRibosylTrfase_N"/>
</dbReference>
<feature type="domain" description="Quinolinate phosphoribosyl transferase C-terminal" evidence="13">
    <location>
        <begin position="120"/>
        <end position="292"/>
    </location>
</feature>
<dbReference type="Proteomes" id="UP001211065">
    <property type="component" value="Unassembled WGS sequence"/>
</dbReference>
<dbReference type="Gene3D" id="3.20.20.70">
    <property type="entry name" value="Aldolase class I"/>
    <property type="match status" value="1"/>
</dbReference>
<evidence type="ECO:0000256" key="8">
    <source>
        <dbReference type="ARBA" id="ARBA00022676"/>
    </source>
</evidence>
<dbReference type="AlphaFoldDB" id="A0AAD5XUV2"/>
<feature type="domain" description="Quinolinate phosphoribosyl transferase N-terminal" evidence="14">
    <location>
        <begin position="44"/>
        <end position="118"/>
    </location>
</feature>
<dbReference type="FunFam" id="3.20.20.70:FF:000090">
    <property type="entry name" value="Nicotinate-nucleotide pyrophosphorylase [carboxylating]"/>
    <property type="match status" value="1"/>
</dbReference>
<protein>
    <recommendedName>
        <fullName evidence="6 12">Nicotinate-nucleotide pyrophosphorylase [carboxylating]</fullName>
        <ecNumber evidence="5 12">2.4.2.19</ecNumber>
    </recommendedName>
    <alternativeName>
        <fullName evidence="10 12">Quinolinate phosphoribosyltransferase [decarboxylating]</fullName>
    </alternativeName>
</protein>
<comment type="pathway">
    <text evidence="2 12">Cofactor biosynthesis; NAD(+) biosynthesis; nicotinate D-ribonucleotide from quinolinate: step 1/1.</text>
</comment>
<comment type="similarity">
    <text evidence="3 12">Belongs to the NadC/ModD family.</text>
</comment>
<evidence type="ECO:0000256" key="3">
    <source>
        <dbReference type="ARBA" id="ARBA00009400"/>
    </source>
</evidence>
<comment type="caution">
    <text evidence="15">The sequence shown here is derived from an EMBL/GenBank/DDBJ whole genome shotgun (WGS) entry which is preliminary data.</text>
</comment>
<dbReference type="CDD" id="cd01572">
    <property type="entry name" value="QPRTase"/>
    <property type="match status" value="1"/>
</dbReference>
<comment type="subunit">
    <text evidence="4 12">Hexamer formed by 3 homodimers.</text>
</comment>
<dbReference type="PANTHER" id="PTHR32179:SF3">
    <property type="entry name" value="NICOTINATE-NUCLEOTIDE PYROPHOSPHORYLASE [CARBOXYLATING]"/>
    <property type="match status" value="1"/>
</dbReference>
<evidence type="ECO:0000256" key="6">
    <source>
        <dbReference type="ARBA" id="ARBA00020990"/>
    </source>
</evidence>
<dbReference type="InterPro" id="IPR004393">
    <property type="entry name" value="NadC"/>
</dbReference>
<dbReference type="EMBL" id="JADGJW010001565">
    <property type="protein sequence ID" value="KAJ3202486.1"/>
    <property type="molecule type" value="Genomic_DNA"/>
</dbReference>
<evidence type="ECO:0000259" key="13">
    <source>
        <dbReference type="Pfam" id="PF01729"/>
    </source>
</evidence>
<keyword evidence="7 12" id="KW-0662">Pyridine nucleotide biosynthesis</keyword>
<evidence type="ECO:0000313" key="15">
    <source>
        <dbReference type="EMBL" id="KAJ3202486.1"/>
    </source>
</evidence>
<dbReference type="EC" id="2.4.2.19" evidence="5 12"/>
<dbReference type="PANTHER" id="PTHR32179">
    <property type="entry name" value="NICOTINATE-NUCLEOTIDE PYROPHOSPHORYLASE [CARBOXYLATING]"/>
    <property type="match status" value="1"/>
</dbReference>
<dbReference type="InterPro" id="IPR036068">
    <property type="entry name" value="Nicotinate_pribotase-like_C"/>
</dbReference>
<reference evidence="15" key="1">
    <citation type="submission" date="2020-05" db="EMBL/GenBank/DDBJ databases">
        <title>Phylogenomic resolution of chytrid fungi.</title>
        <authorList>
            <person name="Stajich J.E."/>
            <person name="Amses K."/>
            <person name="Simmons R."/>
            <person name="Seto K."/>
            <person name="Myers J."/>
            <person name="Bonds A."/>
            <person name="Quandt C.A."/>
            <person name="Barry K."/>
            <person name="Liu P."/>
            <person name="Grigoriev I."/>
            <person name="Longcore J.E."/>
            <person name="James T.Y."/>
        </authorList>
    </citation>
    <scope>NUCLEOTIDE SEQUENCE</scope>
    <source>
        <strain evidence="15">JEL0476</strain>
    </source>
</reference>
<evidence type="ECO:0000256" key="9">
    <source>
        <dbReference type="ARBA" id="ARBA00022679"/>
    </source>
</evidence>
<dbReference type="GO" id="GO:0004514">
    <property type="term" value="F:nicotinate-nucleotide diphosphorylase (carboxylating) activity"/>
    <property type="evidence" value="ECO:0007669"/>
    <property type="project" value="UniProtKB-EC"/>
</dbReference>
<evidence type="ECO:0000256" key="2">
    <source>
        <dbReference type="ARBA" id="ARBA00004893"/>
    </source>
</evidence>
<accession>A0AAD5XUV2</accession>
<dbReference type="InterPro" id="IPR037128">
    <property type="entry name" value="Quinolinate_PRibosylTase_N_sf"/>
</dbReference>
<dbReference type="GO" id="GO:0009435">
    <property type="term" value="P:NAD+ biosynthetic process"/>
    <property type="evidence" value="ECO:0007669"/>
    <property type="project" value="InterPro"/>
</dbReference>
<dbReference type="Pfam" id="PF01729">
    <property type="entry name" value="QRPTase_C"/>
    <property type="match status" value="1"/>
</dbReference>
<sequence>MTDTNSTYVNLLPHNWKDVVSSWLNEDAPSFDYGGYVVGTTFETAKLYIKASGVVAGIPFFDQVFRLLGCKVEWLIMEGDKITLNTGEQKRCIAYVTGNTNSILLGERPALNMIARASGIATKSRHLLELKEKHNWHGIIAGTRKTTPGFRIVEKYAMLVGGVDTHRMDLSTMIMLKDNHIKAAGDIQKAVNKARSVGGFSLKIEVETSSYEEAKTAILAGADIIMLDNFTCDEIKVVSKKLKDDFKDKKFFLEGSGGLTEHNCVDYFCEGLDILSFGSLSQSVGHIDFSLKL</sequence>
<keyword evidence="8 12" id="KW-0328">Glycosyltransferase</keyword>
<keyword evidence="16" id="KW-1185">Reference proteome</keyword>
<evidence type="ECO:0000256" key="12">
    <source>
        <dbReference type="PIRNR" id="PIRNR006250"/>
    </source>
</evidence>
<dbReference type="SUPFAM" id="SSF51690">
    <property type="entry name" value="Nicotinate/Quinolinate PRTase C-terminal domain-like"/>
    <property type="match status" value="1"/>
</dbReference>
<name>A0AAD5XUV2_9FUNG</name>
<evidence type="ECO:0000256" key="4">
    <source>
        <dbReference type="ARBA" id="ARBA00011218"/>
    </source>
</evidence>